<comment type="similarity">
    <text evidence="1 4">Belongs to the short-chain dehydrogenases/reductases (SDR) family.</text>
</comment>
<dbReference type="InterPro" id="IPR057326">
    <property type="entry name" value="KR_dom"/>
</dbReference>
<evidence type="ECO:0000259" key="5">
    <source>
        <dbReference type="SMART" id="SM00822"/>
    </source>
</evidence>
<dbReference type="GO" id="GO:0000140">
    <property type="term" value="F:acylglycerone-phosphate reductase (NADP+) activity"/>
    <property type="evidence" value="ECO:0007669"/>
    <property type="project" value="TreeGrafter"/>
</dbReference>
<dbReference type="AlphaFoldDB" id="A0A3S4B723"/>
<dbReference type="Pfam" id="PF00106">
    <property type="entry name" value="adh_short"/>
    <property type="match status" value="1"/>
</dbReference>
<dbReference type="SUPFAM" id="SSF51735">
    <property type="entry name" value="NAD(P)-binding Rossmann-fold domains"/>
    <property type="match status" value="1"/>
</dbReference>
<dbReference type="PANTHER" id="PTHR44169:SF6">
    <property type="entry name" value="NADPH-DEPENDENT 1-ACYLDIHYDROXYACETONE PHOSPHATE REDUCTASE"/>
    <property type="match status" value="1"/>
</dbReference>
<dbReference type="GO" id="GO:0005811">
    <property type="term" value="C:lipid droplet"/>
    <property type="evidence" value="ECO:0007669"/>
    <property type="project" value="TreeGrafter"/>
</dbReference>
<dbReference type="CDD" id="cd05374">
    <property type="entry name" value="17beta-HSD-like_SDR_c"/>
    <property type="match status" value="1"/>
</dbReference>
<gene>
    <name evidence="6" type="ORF">TT172_LOCUS5897</name>
</gene>
<dbReference type="PROSITE" id="PS00061">
    <property type="entry name" value="ADH_SHORT"/>
    <property type="match status" value="1"/>
</dbReference>
<organism evidence="6 7">
    <name type="scientific">Thermothielavioides terrestris</name>
    <dbReference type="NCBI Taxonomy" id="2587410"/>
    <lineage>
        <taxon>Eukaryota</taxon>
        <taxon>Fungi</taxon>
        <taxon>Dikarya</taxon>
        <taxon>Ascomycota</taxon>
        <taxon>Pezizomycotina</taxon>
        <taxon>Sordariomycetes</taxon>
        <taxon>Sordariomycetidae</taxon>
        <taxon>Sordariales</taxon>
        <taxon>Chaetomiaceae</taxon>
        <taxon>Thermothielavioides</taxon>
    </lineage>
</organism>
<dbReference type="SMR" id="A0A3S4B723"/>
<dbReference type="GO" id="GO:0006654">
    <property type="term" value="P:phosphatidic acid biosynthetic process"/>
    <property type="evidence" value="ECO:0007669"/>
    <property type="project" value="TreeGrafter"/>
</dbReference>
<sequence length="283" mass="29669">MSTSKKTILVTGCSAGGIGAAVARELAGHGHHVFATARTVAKIPAELAGLPNVTTLQLDVSSDESVKEAAKAVAEKGGLDVLVNNAGCGYTMPLLDVDIAHAQRLHDTNVWGALRTIQAFSDLLIANQGRIVNISSVGAVVNTPWIGAYASSKAALNSLSDTLRLELSPFNVTVVTIMVGTVATPFHANEPEVVLPPSSRYAAIRDTINRWAKGQAGPKGGSVDDFAKSIVEDIVGKAKPAHVWKGANSGAVKFLSRWLPTWVLDGMMRNGQGLDELSKSLAQ</sequence>
<dbReference type="GO" id="GO:0005783">
    <property type="term" value="C:endoplasmic reticulum"/>
    <property type="evidence" value="ECO:0007669"/>
    <property type="project" value="TreeGrafter"/>
</dbReference>
<evidence type="ECO:0000313" key="6">
    <source>
        <dbReference type="EMBL" id="SPQ23478.1"/>
    </source>
</evidence>
<dbReference type="PRINTS" id="PR00081">
    <property type="entry name" value="GDHRDH"/>
</dbReference>
<dbReference type="InterPro" id="IPR036291">
    <property type="entry name" value="NAD(P)-bd_dom_sf"/>
</dbReference>
<evidence type="ECO:0000256" key="3">
    <source>
        <dbReference type="ARBA" id="ARBA00023002"/>
    </source>
</evidence>
<evidence type="ECO:0000256" key="4">
    <source>
        <dbReference type="RuleBase" id="RU000363"/>
    </source>
</evidence>
<proteinExistence type="inferred from homology"/>
<evidence type="ECO:0000313" key="7">
    <source>
        <dbReference type="Proteomes" id="UP000289323"/>
    </source>
</evidence>
<keyword evidence="3" id="KW-0560">Oxidoreductase</keyword>
<dbReference type="GO" id="GO:0019433">
    <property type="term" value="P:triglyceride catabolic process"/>
    <property type="evidence" value="ECO:0007669"/>
    <property type="project" value="TreeGrafter"/>
</dbReference>
<feature type="domain" description="Ketoreductase" evidence="5">
    <location>
        <begin position="6"/>
        <end position="183"/>
    </location>
</feature>
<dbReference type="SMART" id="SM00822">
    <property type="entry name" value="PKS_KR"/>
    <property type="match status" value="1"/>
</dbReference>
<dbReference type="PANTHER" id="PTHR44169">
    <property type="entry name" value="NADPH-DEPENDENT 1-ACYLDIHYDROXYACETONE PHOSPHATE REDUCTASE"/>
    <property type="match status" value="1"/>
</dbReference>
<reference evidence="6 7" key="1">
    <citation type="submission" date="2018-04" db="EMBL/GenBank/DDBJ databases">
        <authorList>
            <person name="Huttner S."/>
            <person name="Dainat J."/>
        </authorList>
    </citation>
    <scope>NUCLEOTIDE SEQUENCE [LARGE SCALE GENOMIC DNA]</scope>
</reference>
<keyword evidence="2" id="KW-0521">NADP</keyword>
<accession>A0A3S4B723</accession>
<dbReference type="InterPro" id="IPR020904">
    <property type="entry name" value="Sc_DH/Rdtase_CS"/>
</dbReference>
<dbReference type="GO" id="GO:0004806">
    <property type="term" value="F:triacylglycerol lipase activity"/>
    <property type="evidence" value="ECO:0007669"/>
    <property type="project" value="TreeGrafter"/>
</dbReference>
<dbReference type="PRINTS" id="PR00080">
    <property type="entry name" value="SDRFAMILY"/>
</dbReference>
<dbReference type="EMBL" id="OUUZ01000010">
    <property type="protein sequence ID" value="SPQ23478.1"/>
    <property type="molecule type" value="Genomic_DNA"/>
</dbReference>
<evidence type="ECO:0000256" key="2">
    <source>
        <dbReference type="ARBA" id="ARBA00022857"/>
    </source>
</evidence>
<protein>
    <submittedName>
        <fullName evidence="6">E4030a27-0578-47d4-89d7-ba33de1c739d</fullName>
    </submittedName>
</protein>
<dbReference type="InterPro" id="IPR002347">
    <property type="entry name" value="SDR_fam"/>
</dbReference>
<evidence type="ECO:0000256" key="1">
    <source>
        <dbReference type="ARBA" id="ARBA00006484"/>
    </source>
</evidence>
<name>A0A3S4B723_9PEZI</name>
<dbReference type="Proteomes" id="UP000289323">
    <property type="component" value="Unassembled WGS sequence"/>
</dbReference>
<dbReference type="Gene3D" id="3.40.50.720">
    <property type="entry name" value="NAD(P)-binding Rossmann-like Domain"/>
    <property type="match status" value="1"/>
</dbReference>